<reference evidence="7 8" key="1">
    <citation type="journal article" date="2014" name="Genome Biol. Evol.">
        <title>Comparative genomics and transcriptomics analyses reveal divergent lifestyle features of nematode endoparasitic fungus Hirsutella minnesotensis.</title>
        <authorList>
            <person name="Lai Y."/>
            <person name="Liu K."/>
            <person name="Zhang X."/>
            <person name="Zhang X."/>
            <person name="Li K."/>
            <person name="Wang N."/>
            <person name="Shu C."/>
            <person name="Wu Y."/>
            <person name="Wang C."/>
            <person name="Bushley K.E."/>
            <person name="Xiang M."/>
            <person name="Liu X."/>
        </authorList>
    </citation>
    <scope>NUCLEOTIDE SEQUENCE [LARGE SCALE GENOMIC DNA]</scope>
    <source>
        <strain evidence="7 8">3608</strain>
    </source>
</reference>
<dbReference type="GO" id="GO:0004553">
    <property type="term" value="F:hydrolase activity, hydrolyzing O-glycosyl compounds"/>
    <property type="evidence" value="ECO:0007669"/>
    <property type="project" value="InterPro"/>
</dbReference>
<feature type="active site" description="Proton acceptor" evidence="4">
    <location>
        <position position="41"/>
    </location>
</feature>
<evidence type="ECO:0000256" key="6">
    <source>
        <dbReference type="RuleBase" id="RU361187"/>
    </source>
</evidence>
<keyword evidence="8" id="KW-1185">Reference proteome</keyword>
<dbReference type="CDD" id="cd08999">
    <property type="entry name" value="GH43_ABN-like"/>
    <property type="match status" value="1"/>
</dbReference>
<dbReference type="GO" id="GO:0005975">
    <property type="term" value="P:carbohydrate metabolic process"/>
    <property type="evidence" value="ECO:0007669"/>
    <property type="project" value="InterPro"/>
</dbReference>
<dbReference type="OrthoDB" id="3879658at2759"/>
<dbReference type="InterPro" id="IPR023296">
    <property type="entry name" value="Glyco_hydro_beta-prop_sf"/>
</dbReference>
<dbReference type="InterPro" id="IPR006710">
    <property type="entry name" value="Glyco_hydro_43"/>
</dbReference>
<gene>
    <name evidence="7" type="ORF">HIM_07210</name>
</gene>
<dbReference type="PANTHER" id="PTHR42812">
    <property type="entry name" value="BETA-XYLOSIDASE"/>
    <property type="match status" value="1"/>
</dbReference>
<dbReference type="Proteomes" id="UP000054481">
    <property type="component" value="Unassembled WGS sequence"/>
</dbReference>
<organism evidence="7 8">
    <name type="scientific">Hirsutella minnesotensis 3608</name>
    <dbReference type="NCBI Taxonomy" id="1043627"/>
    <lineage>
        <taxon>Eukaryota</taxon>
        <taxon>Fungi</taxon>
        <taxon>Dikarya</taxon>
        <taxon>Ascomycota</taxon>
        <taxon>Pezizomycotina</taxon>
        <taxon>Sordariomycetes</taxon>
        <taxon>Hypocreomycetidae</taxon>
        <taxon>Hypocreales</taxon>
        <taxon>Ophiocordycipitaceae</taxon>
        <taxon>Hirsutella</taxon>
    </lineage>
</organism>
<evidence type="ECO:0000256" key="2">
    <source>
        <dbReference type="ARBA" id="ARBA00022801"/>
    </source>
</evidence>
<keyword evidence="2 6" id="KW-0378">Hydrolase</keyword>
<dbReference type="EMBL" id="KQ030535">
    <property type="protein sequence ID" value="KJZ73416.1"/>
    <property type="molecule type" value="Genomic_DNA"/>
</dbReference>
<evidence type="ECO:0000313" key="7">
    <source>
        <dbReference type="EMBL" id="KJZ73416.1"/>
    </source>
</evidence>
<proteinExistence type="inferred from homology"/>
<evidence type="ECO:0000256" key="1">
    <source>
        <dbReference type="ARBA" id="ARBA00009865"/>
    </source>
</evidence>
<evidence type="ECO:0000256" key="5">
    <source>
        <dbReference type="PIRSR" id="PIRSR606710-2"/>
    </source>
</evidence>
<sequence>MSVPSFKNIRRLMLVFLGRSAPSIFSRVGPSPPAINSDFPDPAIIQDFDSTWYSFATQSGPVKAQVARARSPDGPWEKLDGVDLLPDTGRFFTERNNWAPDVRVVGRNNYLMYFSGEVAGNTSHHCVGVARSDKILGPYIPSDEPFVCDLSDGGQIDASAFSDVDGRNYVTYKTDSNSLGPGGECGNGIEPRVPTPIMLQEVAPDGITKLGPPRPILDRVGTEPLVEAPFIYRHSDGTYILFFSAGCFTEPDYNVHYATSRSVRGPYVRAPAPLIVTNDALGLVAPGGASAVVGGQTIVFHANCEGTSDQQRNLRRCMHVRQFDVSNGRVSLR</sequence>
<dbReference type="Pfam" id="PF04616">
    <property type="entry name" value="Glyco_hydro_43"/>
    <property type="match status" value="1"/>
</dbReference>
<evidence type="ECO:0000313" key="8">
    <source>
        <dbReference type="Proteomes" id="UP000054481"/>
    </source>
</evidence>
<protein>
    <submittedName>
        <fullName evidence="7">Uncharacterized protein</fullName>
    </submittedName>
</protein>
<dbReference type="Gene3D" id="2.115.10.20">
    <property type="entry name" value="Glycosyl hydrolase domain, family 43"/>
    <property type="match status" value="1"/>
</dbReference>
<keyword evidence="3 6" id="KW-0326">Glycosidase</keyword>
<comment type="similarity">
    <text evidence="1 6">Belongs to the glycosyl hydrolase 43 family.</text>
</comment>
<dbReference type="InterPro" id="IPR051795">
    <property type="entry name" value="Glycosyl_Hydrlase_43"/>
</dbReference>
<name>A0A0F7ZI47_9HYPO</name>
<feature type="site" description="Important for catalytic activity, responsible for pKa modulation of the active site Glu and correct orientation of both the proton donor and substrate" evidence="5">
    <location>
        <position position="157"/>
    </location>
</feature>
<feature type="active site" description="Proton donor" evidence="4">
    <location>
        <position position="227"/>
    </location>
</feature>
<dbReference type="AlphaFoldDB" id="A0A0F7ZI47"/>
<dbReference type="SUPFAM" id="SSF75005">
    <property type="entry name" value="Arabinanase/levansucrase/invertase"/>
    <property type="match status" value="1"/>
</dbReference>
<accession>A0A0F7ZI47</accession>
<dbReference type="PANTHER" id="PTHR42812:SF5">
    <property type="entry name" value="ENDO-ARABINASE"/>
    <property type="match status" value="1"/>
</dbReference>
<evidence type="ECO:0000256" key="4">
    <source>
        <dbReference type="PIRSR" id="PIRSR606710-1"/>
    </source>
</evidence>
<evidence type="ECO:0000256" key="3">
    <source>
        <dbReference type="ARBA" id="ARBA00023295"/>
    </source>
</evidence>